<keyword evidence="2" id="KW-1185">Reference proteome</keyword>
<dbReference type="Proteomes" id="UP000321570">
    <property type="component" value="Unassembled WGS sequence"/>
</dbReference>
<name>A0A564YL65_HYMDI</name>
<evidence type="ECO:0000313" key="2">
    <source>
        <dbReference type="Proteomes" id="UP000321570"/>
    </source>
</evidence>
<sequence length="66" mass="7523">MKRPAEGGFVQVVSKRMTSTLKTNREQDTPKTQLCAIASAIDVNPIYTTRELSKIFHVSRHMAIYR</sequence>
<reference evidence="1 2" key="1">
    <citation type="submission" date="2019-07" db="EMBL/GenBank/DDBJ databases">
        <authorList>
            <person name="Jastrzebski P J."/>
            <person name="Paukszto L."/>
            <person name="Jastrzebski P J."/>
        </authorList>
    </citation>
    <scope>NUCLEOTIDE SEQUENCE [LARGE SCALE GENOMIC DNA]</scope>
    <source>
        <strain evidence="1 2">WMS-il1</strain>
    </source>
</reference>
<protein>
    <submittedName>
        <fullName evidence="1">Uncharacterized protein</fullName>
    </submittedName>
</protein>
<dbReference type="AlphaFoldDB" id="A0A564YL65"/>
<dbReference type="EMBL" id="CABIJS010000256">
    <property type="protein sequence ID" value="VUZ47956.1"/>
    <property type="molecule type" value="Genomic_DNA"/>
</dbReference>
<accession>A0A564YL65</accession>
<gene>
    <name evidence="1" type="ORF">WMSIL1_LOCUS7353</name>
</gene>
<organism evidence="1 2">
    <name type="scientific">Hymenolepis diminuta</name>
    <name type="common">Rat tapeworm</name>
    <dbReference type="NCBI Taxonomy" id="6216"/>
    <lineage>
        <taxon>Eukaryota</taxon>
        <taxon>Metazoa</taxon>
        <taxon>Spiralia</taxon>
        <taxon>Lophotrochozoa</taxon>
        <taxon>Platyhelminthes</taxon>
        <taxon>Cestoda</taxon>
        <taxon>Eucestoda</taxon>
        <taxon>Cyclophyllidea</taxon>
        <taxon>Hymenolepididae</taxon>
        <taxon>Hymenolepis</taxon>
    </lineage>
</organism>
<evidence type="ECO:0000313" key="1">
    <source>
        <dbReference type="EMBL" id="VUZ47956.1"/>
    </source>
</evidence>
<proteinExistence type="predicted"/>